<reference evidence="2" key="1">
    <citation type="submission" date="2023-02" db="EMBL/GenBank/DDBJ databases">
        <title>Tahibacter soli sp. nov. isolated from soil.</title>
        <authorList>
            <person name="Baek J.H."/>
            <person name="Lee J.K."/>
            <person name="Choi D.G."/>
            <person name="Jeon C.O."/>
        </authorList>
    </citation>
    <scope>NUCLEOTIDE SEQUENCE</scope>
    <source>
        <strain evidence="2">BL</strain>
    </source>
</reference>
<protein>
    <submittedName>
        <fullName evidence="2">AAA family ATPase</fullName>
    </submittedName>
</protein>
<dbReference type="Gene3D" id="3.40.50.300">
    <property type="entry name" value="P-loop containing nucleotide triphosphate hydrolases"/>
    <property type="match status" value="1"/>
</dbReference>
<evidence type="ECO:0000313" key="3">
    <source>
        <dbReference type="Proteomes" id="UP001139971"/>
    </source>
</evidence>
<dbReference type="GO" id="GO:0005524">
    <property type="term" value="F:ATP binding"/>
    <property type="evidence" value="ECO:0007669"/>
    <property type="project" value="InterPro"/>
</dbReference>
<dbReference type="PANTHER" id="PTHR32182">
    <property type="entry name" value="DNA REPLICATION AND REPAIR PROTEIN RECF"/>
    <property type="match status" value="1"/>
</dbReference>
<dbReference type="SUPFAM" id="SSF52540">
    <property type="entry name" value="P-loop containing nucleoside triphosphate hydrolases"/>
    <property type="match status" value="1"/>
</dbReference>
<dbReference type="Proteomes" id="UP001139971">
    <property type="component" value="Unassembled WGS sequence"/>
</dbReference>
<sequence length="450" mass="49851">MEGPACAGPSAVGSEKVAENVVGLRYRVVVHGVAPRSPRDRYTAPRQCVLPVCNGADAQLPLLERHSVATMIKKVDAWNQLSRLVLRGYKSIAECDIELGTLNVLIGANGAGKSNFIGFFRLIGRLLDRQLQVAVGSAGGPDAMLYFGRKKTEELHAELYFRNVGYKLSLAATQDNRMMFAREALWWSKRGDLESIAGHFETSISDNETVPGLYGSVLPAMRSWRLYHFLDTSLTALVKQIHGINDNAYLREDARNLAAFLYRLKNHHDEHYRRIVKAVKLVAPFFGDFLLRPTVDNAGKIQLEWTEEGYDAPFTASALSDGTLRFICLATVLLQPEEFMPAAILIDEPELGLHPFAISVLGGLMKSAANEHQLIVSTQSVELVNEFDAEDLIVVDKRGGASTFKRPDADALAEWLADYSLGELWKKNLLGGRPTRFDSRMPRLEALAPV</sequence>
<proteinExistence type="predicted"/>
<gene>
    <name evidence="2" type="ORF">OD750_020125</name>
</gene>
<comment type="caution">
    <text evidence="2">The sequence shown here is derived from an EMBL/GenBank/DDBJ whole genome shotgun (WGS) entry which is preliminary data.</text>
</comment>
<name>A0A9X3YP41_9GAMM</name>
<feature type="domain" description="ATPase AAA-type core" evidence="1">
    <location>
        <begin position="102"/>
        <end position="385"/>
    </location>
</feature>
<dbReference type="GO" id="GO:0006302">
    <property type="term" value="P:double-strand break repair"/>
    <property type="evidence" value="ECO:0007669"/>
    <property type="project" value="TreeGrafter"/>
</dbReference>
<accession>A0A9X3YP41</accession>
<dbReference type="PANTHER" id="PTHR32182:SF22">
    <property type="entry name" value="ATP-DEPENDENT ENDONUCLEASE, OLD FAMILY-RELATED"/>
    <property type="match status" value="1"/>
</dbReference>
<dbReference type="RefSeq" id="WP_263540900.1">
    <property type="nucleotide sequence ID" value="NZ_JAOVZO020000019.1"/>
</dbReference>
<dbReference type="GO" id="GO:0000731">
    <property type="term" value="P:DNA synthesis involved in DNA repair"/>
    <property type="evidence" value="ECO:0007669"/>
    <property type="project" value="TreeGrafter"/>
</dbReference>
<dbReference type="InterPro" id="IPR027417">
    <property type="entry name" value="P-loop_NTPase"/>
</dbReference>
<dbReference type="GO" id="GO:0016887">
    <property type="term" value="F:ATP hydrolysis activity"/>
    <property type="evidence" value="ECO:0007669"/>
    <property type="project" value="InterPro"/>
</dbReference>
<organism evidence="2 3">
    <name type="scientific">Tahibacter soli</name>
    <dbReference type="NCBI Taxonomy" id="2983605"/>
    <lineage>
        <taxon>Bacteria</taxon>
        <taxon>Pseudomonadati</taxon>
        <taxon>Pseudomonadota</taxon>
        <taxon>Gammaproteobacteria</taxon>
        <taxon>Lysobacterales</taxon>
        <taxon>Rhodanobacteraceae</taxon>
        <taxon>Tahibacter</taxon>
    </lineage>
</organism>
<dbReference type="EMBL" id="JAOVZO020000019">
    <property type="protein sequence ID" value="MDC8014860.1"/>
    <property type="molecule type" value="Genomic_DNA"/>
</dbReference>
<keyword evidence="3" id="KW-1185">Reference proteome</keyword>
<dbReference type="Pfam" id="PF13304">
    <property type="entry name" value="AAA_21"/>
    <property type="match status" value="1"/>
</dbReference>
<evidence type="ECO:0000259" key="1">
    <source>
        <dbReference type="Pfam" id="PF13304"/>
    </source>
</evidence>
<dbReference type="InterPro" id="IPR003959">
    <property type="entry name" value="ATPase_AAA_core"/>
</dbReference>
<evidence type="ECO:0000313" key="2">
    <source>
        <dbReference type="EMBL" id="MDC8014860.1"/>
    </source>
</evidence>
<dbReference type="AlphaFoldDB" id="A0A9X3YP41"/>